<organism evidence="1 2">
    <name type="scientific">Paraclostridium tenue</name>
    <dbReference type="NCBI Taxonomy" id="1737"/>
    <lineage>
        <taxon>Bacteria</taxon>
        <taxon>Bacillati</taxon>
        <taxon>Bacillota</taxon>
        <taxon>Clostridia</taxon>
        <taxon>Peptostreptococcales</taxon>
        <taxon>Peptostreptococcaceae</taxon>
        <taxon>Paraclostridium</taxon>
    </lineage>
</organism>
<evidence type="ECO:0000313" key="2">
    <source>
        <dbReference type="Proteomes" id="UP001400965"/>
    </source>
</evidence>
<name>A0ABN1M3J5_9FIRM</name>
<evidence type="ECO:0008006" key="3">
    <source>
        <dbReference type="Google" id="ProtNLM"/>
    </source>
</evidence>
<comment type="caution">
    <text evidence="1">The sequence shown here is derived from an EMBL/GenBank/DDBJ whole genome shotgun (WGS) entry which is preliminary data.</text>
</comment>
<sequence>MKNKTLVNFEEIQKLTSIDTKTLVERTLKLAEEVGEVSQAVLSHSNACGCGYKNKSKEDIVEECLDVIIVASSIISQSYDNNVDIESIKNVYNKKLNKWKEKCECKND</sequence>
<evidence type="ECO:0000313" key="1">
    <source>
        <dbReference type="EMBL" id="GAA0863822.1"/>
    </source>
</evidence>
<reference evidence="1 2" key="1">
    <citation type="journal article" date="2019" name="Int. J. Syst. Evol. Microbiol.">
        <title>The Global Catalogue of Microorganisms (GCM) 10K type strain sequencing project: providing services to taxonomists for standard genome sequencing and annotation.</title>
        <authorList>
            <consortium name="The Broad Institute Genomics Platform"/>
            <consortium name="The Broad Institute Genome Sequencing Center for Infectious Disease"/>
            <person name="Wu L."/>
            <person name="Ma J."/>
        </authorList>
    </citation>
    <scope>NUCLEOTIDE SEQUENCE [LARGE SCALE GENOMIC DNA]</scope>
    <source>
        <strain evidence="1 2">JCM 6486</strain>
    </source>
</reference>
<accession>A0ABN1M3J5</accession>
<dbReference type="RefSeq" id="WP_346044469.1">
    <property type="nucleotide sequence ID" value="NZ_BAAACP010000007.1"/>
</dbReference>
<dbReference type="SUPFAM" id="SSF101386">
    <property type="entry name" value="all-alpha NTP pyrophosphatases"/>
    <property type="match status" value="1"/>
</dbReference>
<gene>
    <name evidence="1" type="ORF">GCM10008917_14900</name>
</gene>
<proteinExistence type="predicted"/>
<dbReference type="CDD" id="cd11533">
    <property type="entry name" value="NTP-PPase_Af0060_like"/>
    <property type="match status" value="1"/>
</dbReference>
<dbReference type="InterPro" id="IPR044548">
    <property type="entry name" value="AF0060_NTP-PPase_MazG-like"/>
</dbReference>
<dbReference type="EMBL" id="BAAACP010000007">
    <property type="protein sequence ID" value="GAA0863822.1"/>
    <property type="molecule type" value="Genomic_DNA"/>
</dbReference>
<keyword evidence="2" id="KW-1185">Reference proteome</keyword>
<dbReference type="Gene3D" id="1.10.287.1080">
    <property type="entry name" value="MazG-like"/>
    <property type="match status" value="1"/>
</dbReference>
<protein>
    <recommendedName>
        <fullName evidence="3">NTP pyrophosphohydrolase MazG putative catalytic core domain-containing protein</fullName>
    </recommendedName>
</protein>
<dbReference type="Proteomes" id="UP001400965">
    <property type="component" value="Unassembled WGS sequence"/>
</dbReference>